<name>A0AAU7JF99_9HYPH</name>
<evidence type="ECO:0000313" key="1">
    <source>
        <dbReference type="EMBL" id="XBO38943.1"/>
    </source>
</evidence>
<reference evidence="1" key="1">
    <citation type="submission" date="2024-05" db="EMBL/GenBank/DDBJ databases">
        <authorList>
            <person name="Kim S."/>
            <person name="Heo J."/>
            <person name="Choi H."/>
            <person name="Choi Y."/>
            <person name="Kwon S.-W."/>
            <person name="Kim Y."/>
        </authorList>
    </citation>
    <scope>NUCLEOTIDE SEQUENCE</scope>
    <source>
        <strain evidence="1">KACC 23698</strain>
    </source>
</reference>
<organism evidence="1">
    <name type="scientific">Alsobacter sp. KACC 23698</name>
    <dbReference type="NCBI Taxonomy" id="3149229"/>
    <lineage>
        <taxon>Bacteria</taxon>
        <taxon>Pseudomonadati</taxon>
        <taxon>Pseudomonadota</taxon>
        <taxon>Alphaproteobacteria</taxon>
        <taxon>Hyphomicrobiales</taxon>
        <taxon>Alsobacteraceae</taxon>
        <taxon>Alsobacter</taxon>
    </lineage>
</organism>
<gene>
    <name evidence="1" type="ORF">ABEG18_25225</name>
</gene>
<dbReference type="RefSeq" id="WP_406855781.1">
    <property type="nucleotide sequence ID" value="NZ_CP157484.1"/>
</dbReference>
<proteinExistence type="predicted"/>
<sequence>MLALRPNCECCDKDLPPDSREAMICTYECTFCRDCVETRLGGRCPNCGGEFAARPVRPPAMLARHPASAVRVHADPPCPAAA</sequence>
<dbReference type="InterPro" id="IPR010696">
    <property type="entry name" value="DUF1272"/>
</dbReference>
<accession>A0AAU7JF99</accession>
<dbReference type="AlphaFoldDB" id="A0AAU7JF99"/>
<dbReference type="Pfam" id="PF06906">
    <property type="entry name" value="DUF1272"/>
    <property type="match status" value="1"/>
</dbReference>
<protein>
    <submittedName>
        <fullName evidence="1">DUF1272 domain-containing protein</fullName>
    </submittedName>
</protein>
<dbReference type="EMBL" id="CP157484">
    <property type="protein sequence ID" value="XBO38943.1"/>
    <property type="molecule type" value="Genomic_DNA"/>
</dbReference>